<gene>
    <name evidence="3" type="ORF">T190607A01A_20668</name>
</gene>
<dbReference type="Gene3D" id="2.60.40.3140">
    <property type="match status" value="1"/>
</dbReference>
<protein>
    <submittedName>
        <fullName evidence="3">Transglutaminase</fullName>
    </submittedName>
</protein>
<dbReference type="EMBL" id="CAXIXY010000004">
    <property type="protein sequence ID" value="CAL2086607.1"/>
    <property type="molecule type" value="Genomic_DNA"/>
</dbReference>
<evidence type="ECO:0000259" key="1">
    <source>
        <dbReference type="Pfam" id="PF01841"/>
    </source>
</evidence>
<dbReference type="Gene3D" id="2.60.120.1130">
    <property type="match status" value="1"/>
</dbReference>
<name>A0ABP1EQ87_9FLAO</name>
<feature type="domain" description="Transglutaminase-like" evidence="1">
    <location>
        <begin position="287"/>
        <end position="358"/>
    </location>
</feature>
<organism evidence="3 4">
    <name type="scientific">Tenacibaculum platacis</name>
    <dbReference type="NCBI Taxonomy" id="3137852"/>
    <lineage>
        <taxon>Bacteria</taxon>
        <taxon>Pseudomonadati</taxon>
        <taxon>Bacteroidota</taxon>
        <taxon>Flavobacteriia</taxon>
        <taxon>Flavobacteriales</taxon>
        <taxon>Flavobacteriaceae</taxon>
        <taxon>Tenacibaculum</taxon>
    </lineage>
</organism>
<reference evidence="3 4" key="1">
    <citation type="submission" date="2024-05" db="EMBL/GenBank/DDBJ databases">
        <authorList>
            <person name="Duchaud E."/>
        </authorList>
    </citation>
    <scope>NUCLEOTIDE SEQUENCE [LARGE SCALE GENOMIC DNA]</scope>
    <source>
        <strain evidence="3">Ena-SAMPLE-TAB-13-05-2024-13:56:06:370-140302</strain>
    </source>
</reference>
<comment type="caution">
    <text evidence="3">The sequence shown here is derived from an EMBL/GenBank/DDBJ whole genome shotgun (WGS) entry which is preliminary data.</text>
</comment>
<dbReference type="Proteomes" id="UP001497416">
    <property type="component" value="Unassembled WGS sequence"/>
</dbReference>
<dbReference type="SUPFAM" id="SSF54001">
    <property type="entry name" value="Cysteine proteinases"/>
    <property type="match status" value="1"/>
</dbReference>
<dbReference type="InterPro" id="IPR024618">
    <property type="entry name" value="DUF3857"/>
</dbReference>
<dbReference type="Pfam" id="PF12969">
    <property type="entry name" value="DUF3857"/>
    <property type="match status" value="1"/>
</dbReference>
<feature type="domain" description="DUF3857" evidence="2">
    <location>
        <begin position="85"/>
        <end position="223"/>
    </location>
</feature>
<proteinExistence type="predicted"/>
<dbReference type="Pfam" id="PF01841">
    <property type="entry name" value="Transglut_core"/>
    <property type="match status" value="1"/>
</dbReference>
<accession>A0ABP1EQ87</accession>
<keyword evidence="4" id="KW-1185">Reference proteome</keyword>
<dbReference type="Gene3D" id="3.10.620.30">
    <property type="match status" value="1"/>
</dbReference>
<evidence type="ECO:0000259" key="2">
    <source>
        <dbReference type="Pfam" id="PF12969"/>
    </source>
</evidence>
<evidence type="ECO:0000313" key="4">
    <source>
        <dbReference type="Proteomes" id="UP001497416"/>
    </source>
</evidence>
<dbReference type="InterPro" id="IPR002931">
    <property type="entry name" value="Transglutaminase-like"/>
</dbReference>
<evidence type="ECO:0000313" key="3">
    <source>
        <dbReference type="EMBL" id="CAL2086607.1"/>
    </source>
</evidence>
<sequence length="649" mass="76348">MLMIICTQLRSFKFITIVFFLGFVSKLSAQNSELFEKYSKEYADDVKVRLVKETTIKIEIEKGELKITESSKEKDLYLNESVTFNSEGALSYSYFYELNKIEASSFSFNKGKYKEIEVESFKEKDNLDDSFYDGTKTVSFIYPNLKKGSISELNYSYNIKNPRFLNPFYFGESFPIIKNKITYIVDKDVKLSFKRFNLNEDKVKFSLKENRRTNEYTWEVNNQNSFDFESGSPSYKTILPHIIPVINSYLKDNKKVNILNDVSDLYNWYSSLVKDVNKEDVDSELKNIVTEITKDKKTNVEKVKAIYYWVQKNIKYIAFEYALGGFVPRESNDVFKKKYGDCKDNSSILYRMLEVAGLKGNLTWIGTRSIPYTYEEVPTPVVDNHMILSYEDKDKTYFLDATGRYMALDLPTSFIQGKEALIADGDTFKIRKVPVVKAEVNRTKDSTFIKLDGKKIIGNSSTIISGYPKVDIFNSLERKNTESKLQDYYNRRLSKGNNKFLIKYIKEKNKYKYDEDFVLNYDFEINNYSKTLGDEIYLNLNLKKTLSNFKLDKKRKNAIEYRYKVSYEYHTVFEIPTNYKIDYIPESVEISDDLIQCSIKYRVEDNQIIYDHDIKVNYILLNLEEQKRVNELIKKIEKNYKEVVVLKKQ</sequence>
<dbReference type="InterPro" id="IPR038765">
    <property type="entry name" value="Papain-like_cys_pep_sf"/>
</dbReference>